<evidence type="ECO:0000256" key="1">
    <source>
        <dbReference type="SAM" id="SignalP"/>
    </source>
</evidence>
<keyword evidence="1" id="KW-0732">Signal</keyword>
<dbReference type="EMBL" id="WJXB01000010">
    <property type="protein sequence ID" value="MRN55785.1"/>
    <property type="molecule type" value="Genomic_DNA"/>
</dbReference>
<dbReference type="RefSeq" id="WP_338116033.1">
    <property type="nucleotide sequence ID" value="NZ_WJXB01000010.1"/>
</dbReference>
<dbReference type="AlphaFoldDB" id="A0A7X2H9A1"/>
<evidence type="ECO:0000313" key="4">
    <source>
        <dbReference type="Proteomes" id="UP000463051"/>
    </source>
</evidence>
<evidence type="ECO:0000313" key="3">
    <source>
        <dbReference type="EMBL" id="MRN55785.1"/>
    </source>
</evidence>
<organism evidence="3 4">
    <name type="scientific">Paenibacillus monticola</name>
    <dbReference type="NCBI Taxonomy" id="2666075"/>
    <lineage>
        <taxon>Bacteria</taxon>
        <taxon>Bacillati</taxon>
        <taxon>Bacillota</taxon>
        <taxon>Bacilli</taxon>
        <taxon>Bacillales</taxon>
        <taxon>Paenibacillaceae</taxon>
        <taxon>Paenibacillus</taxon>
    </lineage>
</organism>
<gene>
    <name evidence="3" type="ORF">GJB61_22640</name>
</gene>
<dbReference type="NCBIfam" id="TIGR00426">
    <property type="entry name" value="competence protein ComEA helix-hairpin-helix repeat region"/>
    <property type="match status" value="1"/>
</dbReference>
<dbReference type="PANTHER" id="PTHR21180:SF32">
    <property type="entry name" value="ENDONUCLEASE_EXONUCLEASE_PHOSPHATASE FAMILY DOMAIN-CONTAINING PROTEIN 1"/>
    <property type="match status" value="1"/>
</dbReference>
<dbReference type="SUPFAM" id="SSF47781">
    <property type="entry name" value="RuvA domain 2-like"/>
    <property type="match status" value="1"/>
</dbReference>
<dbReference type="GO" id="GO:0006281">
    <property type="term" value="P:DNA repair"/>
    <property type="evidence" value="ECO:0007669"/>
    <property type="project" value="InterPro"/>
</dbReference>
<dbReference type="InterPro" id="IPR010994">
    <property type="entry name" value="RuvA_2-like"/>
</dbReference>
<accession>A0A7X2H9A1</accession>
<keyword evidence="4" id="KW-1185">Reference proteome</keyword>
<feature type="domain" description="Helix-hairpin-helix DNA-binding motif class 1" evidence="2">
    <location>
        <begin position="152"/>
        <end position="171"/>
    </location>
</feature>
<feature type="signal peptide" evidence="1">
    <location>
        <begin position="1"/>
        <end position="22"/>
    </location>
</feature>
<protein>
    <recommendedName>
        <fullName evidence="2">Helix-hairpin-helix DNA-binding motif class 1 domain-containing protein</fullName>
    </recommendedName>
</protein>
<dbReference type="SMART" id="SM00278">
    <property type="entry name" value="HhH1"/>
    <property type="match status" value="2"/>
</dbReference>
<sequence length="174" mass="17720">MNKGTIVCGIAAALLGSGLLWAAGSREEAGISGWKTLNVSMEQAIGNTDSETKAKKTEQESLPAVSRAEVGGIAAVKPAESAVSTGQPVAAGASGTVSTVVELAKPAVTQEGMVNVNTAASAELMNLPGIGEKKAQAIIDYRNSKGPFHSLSDLGKVKGIGTKMLEKLKALVLF</sequence>
<dbReference type="InterPro" id="IPR004509">
    <property type="entry name" value="Competence_ComEA_HhH"/>
</dbReference>
<name>A0A7X2H9A1_9BACL</name>
<dbReference type="Proteomes" id="UP000463051">
    <property type="component" value="Unassembled WGS sequence"/>
</dbReference>
<feature type="domain" description="Helix-hairpin-helix DNA-binding motif class 1" evidence="2">
    <location>
        <begin position="122"/>
        <end position="141"/>
    </location>
</feature>
<feature type="chain" id="PRO_5039501960" description="Helix-hairpin-helix DNA-binding motif class 1 domain-containing protein" evidence="1">
    <location>
        <begin position="23"/>
        <end position="174"/>
    </location>
</feature>
<dbReference type="PANTHER" id="PTHR21180">
    <property type="entry name" value="ENDONUCLEASE/EXONUCLEASE/PHOSPHATASE FAMILY DOMAIN-CONTAINING PROTEIN 1"/>
    <property type="match status" value="1"/>
</dbReference>
<dbReference type="Pfam" id="PF12836">
    <property type="entry name" value="HHH_3"/>
    <property type="match status" value="1"/>
</dbReference>
<reference evidence="3 4" key="1">
    <citation type="submission" date="2019-11" db="EMBL/GenBank/DDBJ databases">
        <title>Paenibacillus monticola sp. nov., a novel PGPR strain isolated from mountain sample in China.</title>
        <authorList>
            <person name="Zhao Q."/>
            <person name="Li H.-P."/>
            <person name="Zhang J.-L."/>
        </authorList>
    </citation>
    <scope>NUCLEOTIDE SEQUENCE [LARGE SCALE GENOMIC DNA]</scope>
    <source>
        <strain evidence="3 4">LC-T2</strain>
    </source>
</reference>
<evidence type="ECO:0000259" key="2">
    <source>
        <dbReference type="SMART" id="SM00278"/>
    </source>
</evidence>
<comment type="caution">
    <text evidence="3">The sequence shown here is derived from an EMBL/GenBank/DDBJ whole genome shotgun (WGS) entry which is preliminary data.</text>
</comment>
<dbReference type="InterPro" id="IPR003583">
    <property type="entry name" value="Hlx-hairpin-Hlx_DNA-bd_motif"/>
</dbReference>
<dbReference type="InterPro" id="IPR051675">
    <property type="entry name" value="Endo/Exo/Phosphatase_dom_1"/>
</dbReference>
<dbReference type="GO" id="GO:0003677">
    <property type="term" value="F:DNA binding"/>
    <property type="evidence" value="ECO:0007669"/>
    <property type="project" value="InterPro"/>
</dbReference>
<proteinExistence type="predicted"/>
<dbReference type="Gene3D" id="1.10.150.280">
    <property type="entry name" value="AF1531-like domain"/>
    <property type="match status" value="1"/>
</dbReference>